<feature type="region of interest" description="Disordered" evidence="1">
    <location>
        <begin position="24"/>
        <end position="47"/>
    </location>
</feature>
<evidence type="ECO:0000256" key="1">
    <source>
        <dbReference type="SAM" id="MobiDB-lite"/>
    </source>
</evidence>
<comment type="caution">
    <text evidence="2">The sequence shown here is derived from an EMBL/GenBank/DDBJ whole genome shotgun (WGS) entry which is preliminary data.</text>
</comment>
<accession>A0A6L2MSA4</accession>
<protein>
    <submittedName>
        <fullName evidence="2">Uncharacterized protein</fullName>
    </submittedName>
</protein>
<name>A0A6L2MSA4_TANCI</name>
<sequence>MSSGQSTHPQDTDGNIQPAVKRFHSPLDEGTRSSKPLLEGKMTNTQDTEGKNNQLLWDFLPLTMMKILAKPSLYLRGQTSSPKTQGETHNSLIGVSLKPWLLINQGLALKVEPDTEILLLITVADIQALLGDSEDELNMIVMTKYLRLEKR</sequence>
<reference evidence="2" key="1">
    <citation type="journal article" date="2019" name="Sci. Rep.">
        <title>Draft genome of Tanacetum cinerariifolium, the natural source of mosquito coil.</title>
        <authorList>
            <person name="Yamashiro T."/>
            <person name="Shiraishi A."/>
            <person name="Satake H."/>
            <person name="Nakayama K."/>
        </authorList>
    </citation>
    <scope>NUCLEOTIDE SEQUENCE</scope>
</reference>
<gene>
    <name evidence="2" type="ORF">Tci_048185</name>
</gene>
<dbReference type="EMBL" id="BKCJ010007234">
    <property type="protein sequence ID" value="GEU76207.1"/>
    <property type="molecule type" value="Genomic_DNA"/>
</dbReference>
<evidence type="ECO:0000313" key="2">
    <source>
        <dbReference type="EMBL" id="GEU76207.1"/>
    </source>
</evidence>
<organism evidence="2">
    <name type="scientific">Tanacetum cinerariifolium</name>
    <name type="common">Dalmatian daisy</name>
    <name type="synonym">Chrysanthemum cinerariifolium</name>
    <dbReference type="NCBI Taxonomy" id="118510"/>
    <lineage>
        <taxon>Eukaryota</taxon>
        <taxon>Viridiplantae</taxon>
        <taxon>Streptophyta</taxon>
        <taxon>Embryophyta</taxon>
        <taxon>Tracheophyta</taxon>
        <taxon>Spermatophyta</taxon>
        <taxon>Magnoliopsida</taxon>
        <taxon>eudicotyledons</taxon>
        <taxon>Gunneridae</taxon>
        <taxon>Pentapetalae</taxon>
        <taxon>asterids</taxon>
        <taxon>campanulids</taxon>
        <taxon>Asterales</taxon>
        <taxon>Asteraceae</taxon>
        <taxon>Asteroideae</taxon>
        <taxon>Anthemideae</taxon>
        <taxon>Anthemidinae</taxon>
        <taxon>Tanacetum</taxon>
    </lineage>
</organism>
<proteinExistence type="predicted"/>
<dbReference type="AlphaFoldDB" id="A0A6L2MSA4"/>